<dbReference type="Gene3D" id="3.40.50.2000">
    <property type="entry name" value="Glycogen Phosphorylase B"/>
    <property type="match status" value="2"/>
</dbReference>
<accession>A0A7Y0QIP1</accession>
<evidence type="ECO:0000256" key="2">
    <source>
        <dbReference type="ARBA" id="ARBA00022676"/>
    </source>
</evidence>
<keyword evidence="2" id="KW-0328">Glycosyltransferase</keyword>
<keyword evidence="6" id="KW-1185">Reference proteome</keyword>
<gene>
    <name evidence="5" type="ORF">HIR71_09890</name>
</gene>
<dbReference type="PANTHER" id="PTHR45947">
    <property type="entry name" value="SULFOQUINOVOSYL TRANSFERASE SQD2"/>
    <property type="match status" value="1"/>
</dbReference>
<name>A0A7Y0QIP1_CELFI</name>
<dbReference type="InterPro" id="IPR028098">
    <property type="entry name" value="Glyco_trans_4-like_N"/>
</dbReference>
<evidence type="ECO:0000313" key="6">
    <source>
        <dbReference type="Proteomes" id="UP000562124"/>
    </source>
</evidence>
<dbReference type="PANTHER" id="PTHR45947:SF3">
    <property type="entry name" value="SULFOQUINOVOSYL TRANSFERASE SQD2"/>
    <property type="match status" value="1"/>
</dbReference>
<keyword evidence="3 5" id="KW-0808">Transferase</keyword>
<dbReference type="EMBL" id="JABCJJ010000013">
    <property type="protein sequence ID" value="NMR20522.1"/>
    <property type="molecule type" value="Genomic_DNA"/>
</dbReference>
<dbReference type="Pfam" id="PF13579">
    <property type="entry name" value="Glyco_trans_4_4"/>
    <property type="match status" value="1"/>
</dbReference>
<proteinExistence type="predicted"/>
<comment type="caution">
    <text evidence="5">The sequence shown here is derived from an EMBL/GenBank/DDBJ whole genome shotgun (WGS) entry which is preliminary data.</text>
</comment>
<dbReference type="GO" id="GO:0016758">
    <property type="term" value="F:hexosyltransferase activity"/>
    <property type="evidence" value="ECO:0007669"/>
    <property type="project" value="TreeGrafter"/>
</dbReference>
<dbReference type="AlphaFoldDB" id="A0A7Y0QIP1"/>
<evidence type="ECO:0000256" key="1">
    <source>
        <dbReference type="ARBA" id="ARBA00021292"/>
    </source>
</evidence>
<organism evidence="5 6">
    <name type="scientific">Cellulomonas fimi</name>
    <dbReference type="NCBI Taxonomy" id="1708"/>
    <lineage>
        <taxon>Bacteria</taxon>
        <taxon>Bacillati</taxon>
        <taxon>Actinomycetota</taxon>
        <taxon>Actinomycetes</taxon>
        <taxon>Micrococcales</taxon>
        <taxon>Cellulomonadaceae</taxon>
        <taxon>Cellulomonas</taxon>
    </lineage>
</organism>
<sequence>MRIALVTHHYAPEIGAPQRRWGGLIPRFVDAGHEVMVLTPSPHYPSGKAGELDPATAPGAITVGEHGETIYRLRFREHGPGLVSRTIDQSVVGVYTVARGVRHLRRPEQRPDVVIATVPGMPSIAAGAALARSLRVPFVVEMRDAWPDLIEPTFSLRSESRRRQGWRGVVTAQAHRGMTHLQRNAAAVVTTTEAFAEVLRERSMPRVEVVRNGAYLHEIPRLGPREPTDDPALRVLYLGTVGRSQGLSTAVRATSILADQGVPVRLRIVGAGAEHGRLGDLAAQLGAPVEVLGAVPRSEVIDHYRWADTLLVSLRAWGPFEWTVPSKLYESLATSRHISGVLAGEAAALVRSTRAGNVTPPEDAGSLAALWRRLAENRERLEVPDDGRRWAFRHADFDVLASRYLALLEDVVR</sequence>
<dbReference type="SUPFAM" id="SSF53756">
    <property type="entry name" value="UDP-Glycosyltransferase/glycogen phosphorylase"/>
    <property type="match status" value="1"/>
</dbReference>
<dbReference type="CDD" id="cd03794">
    <property type="entry name" value="GT4_WbuB-like"/>
    <property type="match status" value="1"/>
</dbReference>
<reference evidence="5 6" key="1">
    <citation type="submission" date="2020-04" db="EMBL/GenBank/DDBJ databases">
        <title>Sequencing and Assembly of C. fimi.</title>
        <authorList>
            <person name="Ramsey A.R."/>
        </authorList>
    </citation>
    <scope>NUCLEOTIDE SEQUENCE [LARGE SCALE GENOMIC DNA]</scope>
    <source>
        <strain evidence="5 6">SB</strain>
    </source>
</reference>
<dbReference type="RefSeq" id="WP_169324899.1">
    <property type="nucleotide sequence ID" value="NZ_JABCJJ010000013.1"/>
</dbReference>
<evidence type="ECO:0000259" key="4">
    <source>
        <dbReference type="Pfam" id="PF13579"/>
    </source>
</evidence>
<dbReference type="Proteomes" id="UP000562124">
    <property type="component" value="Unassembled WGS sequence"/>
</dbReference>
<dbReference type="InterPro" id="IPR050194">
    <property type="entry name" value="Glycosyltransferase_grp1"/>
</dbReference>
<evidence type="ECO:0000256" key="3">
    <source>
        <dbReference type="ARBA" id="ARBA00022679"/>
    </source>
</evidence>
<dbReference type="Pfam" id="PF13692">
    <property type="entry name" value="Glyco_trans_1_4"/>
    <property type="match status" value="1"/>
</dbReference>
<protein>
    <recommendedName>
        <fullName evidence="1">D-inositol 3-phosphate glycosyltransferase</fullName>
    </recommendedName>
</protein>
<dbReference type="GO" id="GO:1901137">
    <property type="term" value="P:carbohydrate derivative biosynthetic process"/>
    <property type="evidence" value="ECO:0007669"/>
    <property type="project" value="UniProtKB-ARBA"/>
</dbReference>
<evidence type="ECO:0000313" key="5">
    <source>
        <dbReference type="EMBL" id="NMR20522.1"/>
    </source>
</evidence>
<feature type="domain" description="Glycosyltransferase subfamily 4-like N-terminal" evidence="4">
    <location>
        <begin position="16"/>
        <end position="213"/>
    </location>
</feature>